<evidence type="ECO:0000256" key="1">
    <source>
        <dbReference type="SAM" id="MobiDB-lite"/>
    </source>
</evidence>
<organism evidence="4 5">
    <name type="scientific">Microlunatus parietis</name>
    <dbReference type="NCBI Taxonomy" id="682979"/>
    <lineage>
        <taxon>Bacteria</taxon>
        <taxon>Bacillati</taxon>
        <taxon>Actinomycetota</taxon>
        <taxon>Actinomycetes</taxon>
        <taxon>Propionibacteriales</taxon>
        <taxon>Propionibacteriaceae</taxon>
        <taxon>Microlunatus</taxon>
    </lineage>
</organism>
<accession>A0A7Y9L9N6</accession>
<reference evidence="4 5" key="1">
    <citation type="submission" date="2020-07" db="EMBL/GenBank/DDBJ databases">
        <title>Sequencing the genomes of 1000 actinobacteria strains.</title>
        <authorList>
            <person name="Klenk H.-P."/>
        </authorList>
    </citation>
    <scope>NUCLEOTIDE SEQUENCE [LARGE SCALE GENOMIC DNA]</scope>
    <source>
        <strain evidence="4 5">DSM 22083</strain>
    </source>
</reference>
<dbReference type="Proteomes" id="UP000569914">
    <property type="component" value="Unassembled WGS sequence"/>
</dbReference>
<comment type="caution">
    <text evidence="4">The sequence shown here is derived from an EMBL/GenBank/DDBJ whole genome shotgun (WGS) entry which is preliminary data.</text>
</comment>
<keyword evidence="2" id="KW-1133">Transmembrane helix</keyword>
<proteinExistence type="predicted"/>
<evidence type="ECO:0000313" key="4">
    <source>
        <dbReference type="EMBL" id="NYE69782.1"/>
    </source>
</evidence>
<gene>
    <name evidence="4" type="ORF">BKA15_001111</name>
</gene>
<dbReference type="RefSeq" id="WP_179748768.1">
    <property type="nucleotide sequence ID" value="NZ_JACCBU010000001.1"/>
</dbReference>
<sequence>MTAPTVPHETPTEPTEPVQPVAPVEPPRRPAWSRFLRHRATRWVAGVLVVVLIVLGTVAAFSAATAGQAENDPRSSRPDGARAVAAVLEQEGVEVRPTERIDAAVRDGAGATVVVAYPDRLSDDQVRRLLEIPDARLILLAPDDGLSRFVAGVESRYVDGSSVEPGCSDPTAVRAGSTTFAGGRTFRTEAGSSVACYRTEDGYGYLRLPSTTGREIELLGGGWTNSTVAVDGNAALVLGLLGSRERLVWVMATGSGPSGPGNETAPPPTVLPPWWAVAVAQAVVALIIVGIWRGRRLGPIILERLPVRVRASETVEGHGQLYHRLQARERAAAALREGVVRRLGRRYGHGNDPMALAAALAERTGRDSRQVYHVLFGPVPDDDDQLLNLAENLDDLEQEARQP</sequence>
<keyword evidence="2" id="KW-0812">Transmembrane</keyword>
<evidence type="ECO:0000259" key="3">
    <source>
        <dbReference type="Pfam" id="PF14258"/>
    </source>
</evidence>
<feature type="transmembrane region" description="Helical" evidence="2">
    <location>
        <begin position="43"/>
        <end position="64"/>
    </location>
</feature>
<feature type="domain" description="DUF4350" evidence="3">
    <location>
        <begin position="74"/>
        <end position="241"/>
    </location>
</feature>
<dbReference type="Pfam" id="PF14258">
    <property type="entry name" value="DUF4350"/>
    <property type="match status" value="1"/>
</dbReference>
<evidence type="ECO:0000313" key="5">
    <source>
        <dbReference type="Proteomes" id="UP000569914"/>
    </source>
</evidence>
<dbReference type="AlphaFoldDB" id="A0A7Y9L9N6"/>
<feature type="region of interest" description="Disordered" evidence="1">
    <location>
        <begin position="1"/>
        <end position="26"/>
    </location>
</feature>
<keyword evidence="2" id="KW-0472">Membrane</keyword>
<evidence type="ECO:0000256" key="2">
    <source>
        <dbReference type="SAM" id="Phobius"/>
    </source>
</evidence>
<dbReference type="InterPro" id="IPR025646">
    <property type="entry name" value="DUF4350"/>
</dbReference>
<dbReference type="EMBL" id="JACCBU010000001">
    <property type="protein sequence ID" value="NYE69782.1"/>
    <property type="molecule type" value="Genomic_DNA"/>
</dbReference>
<feature type="compositionally biased region" description="Low complexity" evidence="1">
    <location>
        <begin position="1"/>
        <end position="22"/>
    </location>
</feature>
<name>A0A7Y9L9N6_9ACTN</name>
<protein>
    <recommendedName>
        <fullName evidence="3">DUF4350 domain-containing protein</fullName>
    </recommendedName>
</protein>
<keyword evidence="5" id="KW-1185">Reference proteome</keyword>